<name>A0A7W9GK77_9ACTN</name>
<keyword evidence="3" id="KW-1185">Reference proteome</keyword>
<keyword evidence="1" id="KW-0472">Membrane</keyword>
<dbReference type="EMBL" id="JACHMB010000001">
    <property type="protein sequence ID" value="MBB5785360.1"/>
    <property type="molecule type" value="Genomic_DNA"/>
</dbReference>
<dbReference type="Gene3D" id="2.160.20.80">
    <property type="entry name" value="E3 ubiquitin-protein ligase SopA"/>
    <property type="match status" value="1"/>
</dbReference>
<protein>
    <submittedName>
        <fullName evidence="2">Uncharacterized protein YjbI with pentapeptide repeats</fullName>
    </submittedName>
</protein>
<dbReference type="AlphaFoldDB" id="A0A7W9GK77"/>
<dbReference type="InterPro" id="IPR001646">
    <property type="entry name" value="5peptide_repeat"/>
</dbReference>
<evidence type="ECO:0000313" key="3">
    <source>
        <dbReference type="Proteomes" id="UP000579153"/>
    </source>
</evidence>
<evidence type="ECO:0000256" key="1">
    <source>
        <dbReference type="SAM" id="Phobius"/>
    </source>
</evidence>
<keyword evidence="1" id="KW-0812">Transmembrane</keyword>
<feature type="transmembrane region" description="Helical" evidence="1">
    <location>
        <begin position="57"/>
        <end position="76"/>
    </location>
</feature>
<dbReference type="PANTHER" id="PTHR14136:SF17">
    <property type="entry name" value="BTB_POZ DOMAIN-CONTAINING PROTEIN KCTD9"/>
    <property type="match status" value="1"/>
</dbReference>
<comment type="caution">
    <text evidence="2">The sequence shown here is derived from an EMBL/GenBank/DDBJ whole genome shotgun (WGS) entry which is preliminary data.</text>
</comment>
<sequence length="358" mass="38637">MQRMRTFAGWLIEGLERAFHDGRNPLIKGVSRAEFEALPVKERIEIRALATQHRMQLLSTSGVLFGLLFTAAGLFYTARSLDATQEGQITERYTRAIAQIGSDTLEGRVGAIYALERISRDSPRDQQTVVDVLATYLRERSPKKGKDPHSPADIQAALAVIARNKPAGTPPPTGPPWSAQHWVNLSGIRATGLTLVNADLSGADLTGTDFGNRETIKKADGSIWWVRSFLDHANLSYADVGFSTWIRVSLSGANLTGANFGGSDLTNIDFSGARLLGANLSGAKVRYANLDGADLTGVDLGGVDFTGTRFRGADLTGAKWPSDQGRIDLRDADLSGAKGVPSEDVLKKIALMNDKTRL</sequence>
<dbReference type="PANTHER" id="PTHR14136">
    <property type="entry name" value="BTB_POZ DOMAIN-CONTAINING PROTEIN KCTD9"/>
    <property type="match status" value="1"/>
</dbReference>
<proteinExistence type="predicted"/>
<keyword evidence="1" id="KW-1133">Transmembrane helix</keyword>
<dbReference type="SUPFAM" id="SSF141571">
    <property type="entry name" value="Pentapeptide repeat-like"/>
    <property type="match status" value="1"/>
</dbReference>
<dbReference type="Proteomes" id="UP000579153">
    <property type="component" value="Unassembled WGS sequence"/>
</dbReference>
<dbReference type="Pfam" id="PF00805">
    <property type="entry name" value="Pentapeptide"/>
    <property type="match status" value="3"/>
</dbReference>
<accession>A0A7W9GK77</accession>
<reference evidence="2 3" key="1">
    <citation type="submission" date="2020-08" db="EMBL/GenBank/DDBJ databases">
        <title>Sequencing the genomes of 1000 actinobacteria strains.</title>
        <authorList>
            <person name="Klenk H.-P."/>
        </authorList>
    </citation>
    <scope>NUCLEOTIDE SEQUENCE [LARGE SCALE GENOMIC DNA]</scope>
    <source>
        <strain evidence="2 3">DSM 45507</strain>
    </source>
</reference>
<gene>
    <name evidence="2" type="ORF">HD596_012116</name>
</gene>
<evidence type="ECO:0000313" key="2">
    <source>
        <dbReference type="EMBL" id="MBB5785360.1"/>
    </source>
</evidence>
<dbReference type="InterPro" id="IPR051082">
    <property type="entry name" value="Pentapeptide-BTB/POZ_domain"/>
</dbReference>
<dbReference type="RefSeq" id="WP_185078144.1">
    <property type="nucleotide sequence ID" value="NZ_JACHMB010000001.1"/>
</dbReference>
<organism evidence="2 3">
    <name type="scientific">Nonomuraea jabiensis</name>
    <dbReference type="NCBI Taxonomy" id="882448"/>
    <lineage>
        <taxon>Bacteria</taxon>
        <taxon>Bacillati</taxon>
        <taxon>Actinomycetota</taxon>
        <taxon>Actinomycetes</taxon>
        <taxon>Streptosporangiales</taxon>
        <taxon>Streptosporangiaceae</taxon>
        <taxon>Nonomuraea</taxon>
    </lineage>
</organism>